<feature type="region of interest" description="Disordered" evidence="8">
    <location>
        <begin position="1"/>
        <end position="49"/>
    </location>
</feature>
<dbReference type="GO" id="GO:0005634">
    <property type="term" value="C:nucleus"/>
    <property type="evidence" value="ECO:0007669"/>
    <property type="project" value="UniProtKB-SubCell"/>
</dbReference>
<dbReference type="PANTHER" id="PTHR28290">
    <property type="entry name" value="ENHANCER OF TRANSLATION TERMINATION 1"/>
    <property type="match status" value="1"/>
</dbReference>
<evidence type="ECO:0000256" key="2">
    <source>
        <dbReference type="ARBA" id="ARBA00007273"/>
    </source>
</evidence>
<dbReference type="InterPro" id="IPR024318">
    <property type="entry name" value="Nro1/ETT1"/>
</dbReference>
<dbReference type="PANTHER" id="PTHR28290:SF1">
    <property type="entry name" value="ENHANCER OF TRANSLATION TERMINATION 1"/>
    <property type="match status" value="1"/>
</dbReference>
<keyword evidence="4" id="KW-0810">Translation regulation</keyword>
<dbReference type="GO" id="GO:2000640">
    <property type="term" value="P:positive regulation of SREBP signaling pathway"/>
    <property type="evidence" value="ECO:0007669"/>
    <property type="project" value="TreeGrafter"/>
</dbReference>
<keyword evidence="5" id="KW-0805">Transcription regulation</keyword>
<accession>K0KNT1</accession>
<evidence type="ECO:0000256" key="7">
    <source>
        <dbReference type="ARBA" id="ARBA00023242"/>
    </source>
</evidence>
<dbReference type="EMBL" id="CAIF01000065">
    <property type="protein sequence ID" value="CCH43059.1"/>
    <property type="molecule type" value="Genomic_DNA"/>
</dbReference>
<dbReference type="eggNOG" id="ENOG502QPHX">
    <property type="taxonomic scope" value="Eukaryota"/>
</dbReference>
<evidence type="ECO:0000256" key="6">
    <source>
        <dbReference type="ARBA" id="ARBA00023163"/>
    </source>
</evidence>
<dbReference type="HOGENOM" id="CLU_050427_0_0_1"/>
<dbReference type="FunCoup" id="K0KNT1">
    <property type="interactions" value="105"/>
</dbReference>
<dbReference type="AlphaFoldDB" id="K0KNT1"/>
<feature type="compositionally biased region" description="Basic and acidic residues" evidence="8">
    <location>
        <begin position="19"/>
        <end position="34"/>
    </location>
</feature>
<dbReference type="GO" id="GO:0006417">
    <property type="term" value="P:regulation of translation"/>
    <property type="evidence" value="ECO:0007669"/>
    <property type="project" value="UniProtKB-KW"/>
</dbReference>
<proteinExistence type="inferred from homology"/>
<keyword evidence="10" id="KW-1185">Reference proteome</keyword>
<evidence type="ECO:0000313" key="10">
    <source>
        <dbReference type="Proteomes" id="UP000009328"/>
    </source>
</evidence>
<evidence type="ECO:0000256" key="8">
    <source>
        <dbReference type="SAM" id="MobiDB-lite"/>
    </source>
</evidence>
<name>K0KNT1_WICCF</name>
<keyword evidence="7" id="KW-0539">Nucleus</keyword>
<feature type="compositionally biased region" description="Polar residues" evidence="8">
    <location>
        <begin position="40"/>
        <end position="49"/>
    </location>
</feature>
<evidence type="ECO:0000256" key="5">
    <source>
        <dbReference type="ARBA" id="ARBA00023015"/>
    </source>
</evidence>
<comment type="subcellular location">
    <subcellularLocation>
        <location evidence="1">Nucleus</location>
    </subcellularLocation>
</comment>
<dbReference type="STRING" id="1206466.K0KNT1"/>
<evidence type="ECO:0000256" key="3">
    <source>
        <dbReference type="ARBA" id="ARBA00017359"/>
    </source>
</evidence>
<reference evidence="9 10" key="1">
    <citation type="journal article" date="2012" name="Eukaryot. Cell">
        <title>Draft genome sequence of Wickerhamomyces ciferrii NRRL Y-1031 F-60-10.</title>
        <authorList>
            <person name="Schneider J."/>
            <person name="Andrea H."/>
            <person name="Blom J."/>
            <person name="Jaenicke S."/>
            <person name="Ruckert C."/>
            <person name="Schorsch C."/>
            <person name="Szczepanowski R."/>
            <person name="Farwick M."/>
            <person name="Goesmann A."/>
            <person name="Puhler A."/>
            <person name="Schaffer S."/>
            <person name="Tauch A."/>
            <person name="Kohler T."/>
            <person name="Brinkrolf K."/>
        </authorList>
    </citation>
    <scope>NUCLEOTIDE SEQUENCE [LARGE SCALE GENOMIC DNA]</scope>
    <source>
        <strain evidence="10">ATCC 14091 / BCRC 22168 / CBS 111 / JCM 3599 / NBRC 0793 / NRRL Y-1031 F-60-10</strain>
    </source>
</reference>
<organism evidence="9 10">
    <name type="scientific">Wickerhamomyces ciferrii (strain ATCC 14091 / BCRC 22168 / CBS 111 / JCM 3599 / NBRC 0793 / NRRL Y-1031 F-60-10)</name>
    <name type="common">Yeast</name>
    <name type="synonym">Pichia ciferrii</name>
    <dbReference type="NCBI Taxonomy" id="1206466"/>
    <lineage>
        <taxon>Eukaryota</taxon>
        <taxon>Fungi</taxon>
        <taxon>Dikarya</taxon>
        <taxon>Ascomycota</taxon>
        <taxon>Saccharomycotina</taxon>
        <taxon>Saccharomycetes</taxon>
        <taxon>Phaffomycetales</taxon>
        <taxon>Wickerhamomycetaceae</taxon>
        <taxon>Wickerhamomyces</taxon>
    </lineage>
</organism>
<keyword evidence="6" id="KW-0804">Transcription</keyword>
<dbReference type="Pfam" id="PF12753">
    <property type="entry name" value="Nro1"/>
    <property type="match status" value="1"/>
</dbReference>
<comment type="caution">
    <text evidence="9">The sequence shown here is derived from an EMBL/GenBank/DDBJ whole genome shotgun (WGS) entry which is preliminary data.</text>
</comment>
<evidence type="ECO:0000256" key="1">
    <source>
        <dbReference type="ARBA" id="ARBA00004123"/>
    </source>
</evidence>
<evidence type="ECO:0000313" key="9">
    <source>
        <dbReference type="EMBL" id="CCH43059.1"/>
    </source>
</evidence>
<dbReference type="InParanoid" id="K0KNT1"/>
<comment type="similarity">
    <text evidence="2">Belongs to the ETT1 family.</text>
</comment>
<dbReference type="Proteomes" id="UP000009328">
    <property type="component" value="Unassembled WGS sequence"/>
</dbReference>
<evidence type="ECO:0000256" key="4">
    <source>
        <dbReference type="ARBA" id="ARBA00022845"/>
    </source>
</evidence>
<gene>
    <name evidence="9" type="ORF">BN7_2606</name>
</gene>
<protein>
    <recommendedName>
        <fullName evidence="3">Enhancer of translation termination 1</fullName>
    </recommendedName>
</protein>
<sequence>MAKRTLGLGKAAKQRKKQKSETPEVDNKINKKNEAEEDSNIPQPKSNEITVELTEEVDADDELAQLKGLWNTFINSERDNELVINGIVHECDRLLRNQKDDNKLPAEFHSIYAISLSELAVFHTDDETDGKTIKDYFEAALERIELGQETYPNSIELKFAKSRILISRIPLEYISKLDLQSEDKLNLTKILDEALKNYEEAETIVKESKKFELLDINTFEILKALDDLLDIVQNFGKEDIAEGLDSDAEEDEEDQEIKLSKKHPLYKLRNKHDEYFKWLIKHGETFGLNIISKFEELKTKNEKELKLSELQKLEFFKSTFQEIGKLFLQASEKPSQIFTTITYDSEVEDDLVIEGYSAKDAQQEAIEYTKKAITYLEKAEDEEEPQTWVDVAEAIIGLGNLYDYESKEQESNYEIAEKKLRRANNATNGKYQKILDNLLNDE</sequence>